<evidence type="ECO:0000259" key="14">
    <source>
        <dbReference type="Pfam" id="PF24105"/>
    </source>
</evidence>
<organism evidence="15 16">
    <name type="scientific">Cyberlindnera jadinii (strain ATCC 18201 / CBS 1600 / BCRC 20928 / JCM 3617 / NBRC 0987 / NRRL Y-1542)</name>
    <name type="common">Torula yeast</name>
    <name type="synonym">Candida utilis</name>
    <dbReference type="NCBI Taxonomy" id="983966"/>
    <lineage>
        <taxon>Eukaryota</taxon>
        <taxon>Fungi</taxon>
        <taxon>Dikarya</taxon>
        <taxon>Ascomycota</taxon>
        <taxon>Saccharomycotina</taxon>
        <taxon>Saccharomycetes</taxon>
        <taxon>Phaffomycetales</taxon>
        <taxon>Phaffomycetaceae</taxon>
        <taxon>Cyberlindnera</taxon>
    </lineage>
</organism>
<feature type="compositionally biased region" description="Polar residues" evidence="12">
    <location>
        <begin position="419"/>
        <end position="437"/>
    </location>
</feature>
<dbReference type="GO" id="GO:0005634">
    <property type="term" value="C:nucleus"/>
    <property type="evidence" value="ECO:0007669"/>
    <property type="project" value="UniProtKB-SubCell"/>
</dbReference>
<feature type="repeat" description="WD" evidence="10">
    <location>
        <begin position="167"/>
        <end position="208"/>
    </location>
</feature>
<dbReference type="InterPro" id="IPR019015">
    <property type="entry name" value="HIRA_B_motif"/>
</dbReference>
<dbReference type="GeneID" id="30987282"/>
<dbReference type="Pfam" id="PF24105">
    <property type="entry name" value="Beta-prop_CAF1B_HIR1"/>
    <property type="match status" value="1"/>
</dbReference>
<comment type="subcellular location">
    <subcellularLocation>
        <location evidence="1 11">Nucleus</location>
    </subcellularLocation>
</comment>
<keyword evidence="16" id="KW-1185">Reference proteome</keyword>
<feature type="repeat" description="WD" evidence="10">
    <location>
        <begin position="125"/>
        <end position="166"/>
    </location>
</feature>
<feature type="domain" description="Protein HIRA-like C-terminal" evidence="13">
    <location>
        <begin position="665"/>
        <end position="774"/>
    </location>
</feature>
<evidence type="ECO:0000256" key="7">
    <source>
        <dbReference type="ARBA" id="ARBA00023015"/>
    </source>
</evidence>
<dbReference type="CDD" id="cd00200">
    <property type="entry name" value="WD40"/>
    <property type="match status" value="1"/>
</dbReference>
<evidence type="ECO:0000256" key="3">
    <source>
        <dbReference type="ARBA" id="ARBA00022491"/>
    </source>
</evidence>
<dbReference type="PROSITE" id="PS50294">
    <property type="entry name" value="WD_REPEATS_REGION"/>
    <property type="match status" value="3"/>
</dbReference>
<evidence type="ECO:0000256" key="12">
    <source>
        <dbReference type="SAM" id="MobiDB-lite"/>
    </source>
</evidence>
<comment type="similarity">
    <text evidence="2 11">Belongs to the WD repeat HIR1 family.</text>
</comment>
<dbReference type="InterPro" id="IPR001680">
    <property type="entry name" value="WD40_rpt"/>
</dbReference>
<evidence type="ECO:0000256" key="5">
    <source>
        <dbReference type="ARBA" id="ARBA00022737"/>
    </source>
</evidence>
<proteinExistence type="inferred from homology"/>
<dbReference type="EMBL" id="KV453936">
    <property type="protein sequence ID" value="ODV72234.1"/>
    <property type="molecule type" value="Genomic_DNA"/>
</dbReference>
<evidence type="ECO:0000313" key="15">
    <source>
        <dbReference type="EMBL" id="ODV72234.1"/>
    </source>
</evidence>
<dbReference type="FunFam" id="2.130.10.10:FF:001073">
    <property type="entry name" value="Protein HIR"/>
    <property type="match status" value="1"/>
</dbReference>
<dbReference type="OrthoDB" id="1741719at2759"/>
<feature type="repeat" description="WD" evidence="10">
    <location>
        <begin position="70"/>
        <end position="102"/>
    </location>
</feature>
<keyword evidence="4 10" id="KW-0853">WD repeat</keyword>
<evidence type="ECO:0000256" key="2">
    <source>
        <dbReference type="ARBA" id="ARBA00007306"/>
    </source>
</evidence>
<feature type="domain" description="CAF1B/HIR1 beta-propeller" evidence="14">
    <location>
        <begin position="19"/>
        <end position="362"/>
    </location>
</feature>
<dbReference type="RefSeq" id="XP_020069273.1">
    <property type="nucleotide sequence ID" value="XM_020212886.1"/>
</dbReference>
<evidence type="ECO:0000256" key="10">
    <source>
        <dbReference type="PROSITE-ProRule" id="PRU00221"/>
    </source>
</evidence>
<name>A0A1E4RY95_CYBJN</name>
<dbReference type="OMA" id="KRFDVHQ"/>
<evidence type="ECO:0000256" key="9">
    <source>
        <dbReference type="ARBA" id="ARBA00023242"/>
    </source>
</evidence>
<dbReference type="GO" id="GO:0006355">
    <property type="term" value="P:regulation of DNA-templated transcription"/>
    <property type="evidence" value="ECO:0007669"/>
    <property type="project" value="InterPro"/>
</dbReference>
<dbReference type="GO" id="GO:0000417">
    <property type="term" value="C:HIR complex"/>
    <property type="evidence" value="ECO:0007669"/>
    <property type="project" value="TreeGrafter"/>
</dbReference>
<evidence type="ECO:0000256" key="6">
    <source>
        <dbReference type="ARBA" id="ARBA00022853"/>
    </source>
</evidence>
<evidence type="ECO:0000313" key="16">
    <source>
        <dbReference type="Proteomes" id="UP000094389"/>
    </source>
</evidence>
<dbReference type="Proteomes" id="UP000094389">
    <property type="component" value="Unassembled WGS sequence"/>
</dbReference>
<evidence type="ECO:0000256" key="1">
    <source>
        <dbReference type="ARBA" id="ARBA00004123"/>
    </source>
</evidence>
<dbReference type="InterPro" id="IPR031120">
    <property type="entry name" value="HIR1-like"/>
</dbReference>
<keyword evidence="5 11" id="KW-0677">Repeat</keyword>
<dbReference type="STRING" id="983966.A0A1E4RY95"/>
<dbReference type="InterPro" id="IPR036322">
    <property type="entry name" value="WD40_repeat_dom_sf"/>
</dbReference>
<dbReference type="Pfam" id="PF09453">
    <property type="entry name" value="HIRA_B"/>
    <property type="match status" value="1"/>
</dbReference>
<keyword evidence="7 11" id="KW-0805">Transcription regulation</keyword>
<dbReference type="PANTHER" id="PTHR13831">
    <property type="entry name" value="MEMBER OF THE HIR1 FAMILY OF WD-REPEAT PROTEINS"/>
    <property type="match status" value="1"/>
</dbReference>
<keyword evidence="9 11" id="KW-0539">Nucleus</keyword>
<evidence type="ECO:0000256" key="8">
    <source>
        <dbReference type="ARBA" id="ARBA00023163"/>
    </source>
</evidence>
<feature type="repeat" description="WD" evidence="10">
    <location>
        <begin position="13"/>
        <end position="45"/>
    </location>
</feature>
<sequence>MYILKLPWLNHSEESHKHEVYSVSISPDGSRLASGGLDGNVRIWSTKDILKFRDPTAKRDDAICRPLCSMARHTGAVTVVRFSPDGRFLATGSDDKVLLIWERDEENRPAFGEQNLEHWTVTKRAVAHDNDIEDIAWAPDSSILVSVGLDRSIIIWSGSTFEKIKRFDVHQSHVKGVVFDPANKYFATSSDDRSVRIFRYHKGSEISFSIERTVLKPFKKSPLTTYYRRISWSPDGQFIAAPNATNGPVTSVAIITRGSWDSDISLIGHDSPCEVASFSPVLYEVPDPNDGKLKKVTSILATAGQDKNLVIWDNAYSRAIAVFEEFAMKTITDLCWSPDGLTLYASALDGTISAIRFEEGELGTVVSSEKNNELLNKYGVDKDSMVFPESTEQLILEDKSEEFSKTLSEKHMDRLLRLENTSSPTPKKQEQNYTKLQHNSEDRASTKQVTKRQLQDKTKLHKVVVTNGKKRVAPTLISTSSHSINHDSKFQSGTLVTPKKTYLKDEKVTRKLSMPSYNLPKFGVQTAVNPYYIKKTSMNEEEEEDEGDEIAYEEAETPEELITKRRRLTTKQNGLFKLRTPPDDCNIMVKCLYDMNDERKRSTMEILNQDEHNADDPSIIIVHQDGELIFEHYVSDRVLAITGQYDKYWALATDNGALITFTPSGRILQPRIELGASISHITSKENVIMIVTDDYMVHCFDIIRGRRLHKKVSLAPILNYDEAVVGKKCEQNKKLLDIELLDNRVVVFLNNNDVYLYDSDLKTWTRILEQYYNSYNTYDAVWVDRLTPPREPITSGEERYINKLTFLESYETIMKRYFKHDPQRLNAITKDITELIKSDLTLYSQVRGNN</sequence>
<dbReference type="InterPro" id="IPR011494">
    <property type="entry name" value="HIRA-like_C"/>
</dbReference>
<dbReference type="PANTHER" id="PTHR13831:SF0">
    <property type="entry name" value="PROTEIN HIRA"/>
    <property type="match status" value="1"/>
</dbReference>
<feature type="region of interest" description="Disordered" evidence="12">
    <location>
        <begin position="417"/>
        <end position="457"/>
    </location>
</feature>
<dbReference type="SUPFAM" id="SSF50978">
    <property type="entry name" value="WD40 repeat-like"/>
    <property type="match status" value="1"/>
</dbReference>
<dbReference type="GO" id="GO:0006351">
    <property type="term" value="P:DNA-templated transcription"/>
    <property type="evidence" value="ECO:0007669"/>
    <property type="project" value="InterPro"/>
</dbReference>
<reference evidence="15 16" key="1">
    <citation type="journal article" date="2016" name="Proc. Natl. Acad. Sci. U.S.A.">
        <title>Comparative genomics of biotechnologically important yeasts.</title>
        <authorList>
            <person name="Riley R."/>
            <person name="Haridas S."/>
            <person name="Wolfe K.H."/>
            <person name="Lopes M.R."/>
            <person name="Hittinger C.T."/>
            <person name="Goeker M."/>
            <person name="Salamov A.A."/>
            <person name="Wisecaver J.H."/>
            <person name="Long T.M."/>
            <person name="Calvey C.H."/>
            <person name="Aerts A.L."/>
            <person name="Barry K.W."/>
            <person name="Choi C."/>
            <person name="Clum A."/>
            <person name="Coughlan A.Y."/>
            <person name="Deshpande S."/>
            <person name="Douglass A.P."/>
            <person name="Hanson S.J."/>
            <person name="Klenk H.-P."/>
            <person name="LaButti K.M."/>
            <person name="Lapidus A."/>
            <person name="Lindquist E.A."/>
            <person name="Lipzen A.M."/>
            <person name="Meier-Kolthoff J.P."/>
            <person name="Ohm R.A."/>
            <person name="Otillar R.P."/>
            <person name="Pangilinan J.L."/>
            <person name="Peng Y."/>
            <person name="Rokas A."/>
            <person name="Rosa C.A."/>
            <person name="Scheuner C."/>
            <person name="Sibirny A.A."/>
            <person name="Slot J.C."/>
            <person name="Stielow J.B."/>
            <person name="Sun H."/>
            <person name="Kurtzman C.P."/>
            <person name="Blackwell M."/>
            <person name="Grigoriev I.V."/>
            <person name="Jeffries T.W."/>
        </authorList>
    </citation>
    <scope>NUCLEOTIDE SEQUENCE [LARGE SCALE GENOMIC DNA]</scope>
    <source>
        <strain evidence="16">ATCC 18201 / CBS 1600 / BCRC 20928 / JCM 3617 / NBRC 0987 / NRRL Y-1542</strain>
    </source>
</reference>
<protein>
    <recommendedName>
        <fullName evidence="11">Protein HIR</fullName>
    </recommendedName>
</protein>
<dbReference type="SMART" id="SM00320">
    <property type="entry name" value="WD40"/>
    <property type="match status" value="6"/>
</dbReference>
<dbReference type="PROSITE" id="PS50082">
    <property type="entry name" value="WD_REPEATS_2"/>
    <property type="match status" value="4"/>
</dbReference>
<dbReference type="Pfam" id="PF07569">
    <property type="entry name" value="Hira"/>
    <property type="match status" value="1"/>
</dbReference>
<evidence type="ECO:0000256" key="4">
    <source>
        <dbReference type="ARBA" id="ARBA00022574"/>
    </source>
</evidence>
<dbReference type="InterPro" id="IPR015943">
    <property type="entry name" value="WD40/YVTN_repeat-like_dom_sf"/>
</dbReference>
<keyword evidence="6 11" id="KW-0156">Chromatin regulator</keyword>
<dbReference type="GO" id="GO:0006338">
    <property type="term" value="P:chromatin remodeling"/>
    <property type="evidence" value="ECO:0007669"/>
    <property type="project" value="InterPro"/>
</dbReference>
<dbReference type="AlphaFoldDB" id="A0A1E4RY95"/>
<accession>A0A1E4RY95</accession>
<gene>
    <name evidence="15" type="ORF">CYBJADRAFT_130002</name>
</gene>
<keyword evidence="8 11" id="KW-0804">Transcription</keyword>
<evidence type="ECO:0000256" key="11">
    <source>
        <dbReference type="RuleBase" id="RU364014"/>
    </source>
</evidence>
<dbReference type="InterPro" id="IPR055410">
    <property type="entry name" value="Beta-prop_CAF1B_HIR1"/>
</dbReference>
<keyword evidence="3 11" id="KW-0678">Repressor</keyword>
<dbReference type="SUPFAM" id="SSF63829">
    <property type="entry name" value="Calcium-dependent phosphotriesterase"/>
    <property type="match status" value="1"/>
</dbReference>
<dbReference type="Gene3D" id="2.130.10.10">
    <property type="entry name" value="YVTN repeat-like/Quinoprotein amine dehydrogenase"/>
    <property type="match status" value="2"/>
</dbReference>
<evidence type="ECO:0000259" key="13">
    <source>
        <dbReference type="Pfam" id="PF07569"/>
    </source>
</evidence>
<dbReference type="GO" id="GO:0031491">
    <property type="term" value="F:nucleosome binding"/>
    <property type="evidence" value="ECO:0007669"/>
    <property type="project" value="TreeGrafter"/>
</dbReference>
<dbReference type="GO" id="GO:0000785">
    <property type="term" value="C:chromatin"/>
    <property type="evidence" value="ECO:0007669"/>
    <property type="project" value="TreeGrafter"/>
</dbReference>
<comment type="function">
    <text evidence="11">Required for replication-independent chromatin assembly and for the periodic repression of histone gene transcription during the cell cycle.</text>
</comment>